<dbReference type="InterPro" id="IPR005493">
    <property type="entry name" value="RraA/RraA-like"/>
</dbReference>
<gene>
    <name evidence="1" type="ORF">METZ01_LOCUS491468</name>
</gene>
<proteinExistence type="predicted"/>
<sequence length="221" mass="23978">FSSATIFNAVVEAMGATQGGIELSGKGGQPICYTDQTLQYMLPEFGTVAGYAVTMELTPMDPDAVRKPWEEYYELLNETEGPIMAFIKDVDKQPGRGASFGDNMANVLKKLDVAGVIVEGTVRDLDGIKEAGLPIWGTGRVPGHGVFSLTSVNKIIEVAGLTVTPGEIAVADEEGCSLIPSSIDPLFILKHADSITQRETEFQNKVRKQNFNLNDYYKIIN</sequence>
<evidence type="ECO:0008006" key="2">
    <source>
        <dbReference type="Google" id="ProtNLM"/>
    </source>
</evidence>
<organism evidence="1">
    <name type="scientific">marine metagenome</name>
    <dbReference type="NCBI Taxonomy" id="408172"/>
    <lineage>
        <taxon>unclassified sequences</taxon>
        <taxon>metagenomes</taxon>
        <taxon>ecological metagenomes</taxon>
    </lineage>
</organism>
<dbReference type="CDD" id="cd16841">
    <property type="entry name" value="RraA_family"/>
    <property type="match status" value="1"/>
</dbReference>
<name>A0A383D2S8_9ZZZZ</name>
<dbReference type="Gene3D" id="3.50.30.40">
    <property type="entry name" value="Ribonuclease E inhibitor RraA/RraA-like"/>
    <property type="match status" value="1"/>
</dbReference>
<evidence type="ECO:0000313" key="1">
    <source>
        <dbReference type="EMBL" id="SVE38614.1"/>
    </source>
</evidence>
<dbReference type="PANTHER" id="PTHR33254:SF4">
    <property type="entry name" value="4-HYDROXY-4-METHYL-2-OXOGLUTARATE ALDOLASE 3-RELATED"/>
    <property type="match status" value="1"/>
</dbReference>
<dbReference type="AlphaFoldDB" id="A0A383D2S8"/>
<feature type="non-terminal residue" evidence="1">
    <location>
        <position position="1"/>
    </location>
</feature>
<dbReference type="Pfam" id="PF03737">
    <property type="entry name" value="RraA-like"/>
    <property type="match status" value="1"/>
</dbReference>
<dbReference type="PANTHER" id="PTHR33254">
    <property type="entry name" value="4-HYDROXY-4-METHYL-2-OXOGLUTARATE ALDOLASE 3-RELATED"/>
    <property type="match status" value="1"/>
</dbReference>
<dbReference type="SUPFAM" id="SSF89562">
    <property type="entry name" value="RraA-like"/>
    <property type="match status" value="1"/>
</dbReference>
<dbReference type="EMBL" id="UINC01213713">
    <property type="protein sequence ID" value="SVE38614.1"/>
    <property type="molecule type" value="Genomic_DNA"/>
</dbReference>
<reference evidence="1" key="1">
    <citation type="submission" date="2018-05" db="EMBL/GenBank/DDBJ databases">
        <authorList>
            <person name="Lanie J.A."/>
            <person name="Ng W.-L."/>
            <person name="Kazmierczak K.M."/>
            <person name="Andrzejewski T.M."/>
            <person name="Davidsen T.M."/>
            <person name="Wayne K.J."/>
            <person name="Tettelin H."/>
            <person name="Glass J.I."/>
            <person name="Rusch D."/>
            <person name="Podicherti R."/>
            <person name="Tsui H.-C.T."/>
            <person name="Winkler M.E."/>
        </authorList>
    </citation>
    <scope>NUCLEOTIDE SEQUENCE</scope>
</reference>
<protein>
    <recommendedName>
        <fullName evidence="2">RraA family protein</fullName>
    </recommendedName>
</protein>
<dbReference type="InterPro" id="IPR036704">
    <property type="entry name" value="RraA/RraA-like_sf"/>
</dbReference>
<accession>A0A383D2S8</accession>